<dbReference type="AlphaFoldDB" id="A0A1Q9CEJ7"/>
<feature type="compositionally biased region" description="Basic and acidic residues" evidence="1">
    <location>
        <begin position="43"/>
        <end position="63"/>
    </location>
</feature>
<organism evidence="2 3">
    <name type="scientific">Symbiodinium microadriaticum</name>
    <name type="common">Dinoflagellate</name>
    <name type="synonym">Zooxanthella microadriatica</name>
    <dbReference type="NCBI Taxonomy" id="2951"/>
    <lineage>
        <taxon>Eukaryota</taxon>
        <taxon>Sar</taxon>
        <taxon>Alveolata</taxon>
        <taxon>Dinophyceae</taxon>
        <taxon>Suessiales</taxon>
        <taxon>Symbiodiniaceae</taxon>
        <taxon>Symbiodinium</taxon>
    </lineage>
</organism>
<feature type="region of interest" description="Disordered" evidence="1">
    <location>
        <begin position="913"/>
        <end position="937"/>
    </location>
</feature>
<proteinExistence type="predicted"/>
<feature type="region of interest" description="Disordered" evidence="1">
    <location>
        <begin position="193"/>
        <end position="230"/>
    </location>
</feature>
<dbReference type="Proteomes" id="UP000186817">
    <property type="component" value="Unassembled WGS sequence"/>
</dbReference>
<evidence type="ECO:0000256" key="1">
    <source>
        <dbReference type="SAM" id="MobiDB-lite"/>
    </source>
</evidence>
<feature type="region of interest" description="Disordered" evidence="1">
    <location>
        <begin position="1"/>
        <end position="105"/>
    </location>
</feature>
<name>A0A1Q9CEJ7_SYMMI</name>
<dbReference type="EMBL" id="LSRX01001288">
    <property type="protein sequence ID" value="OLP81345.1"/>
    <property type="molecule type" value="Genomic_DNA"/>
</dbReference>
<keyword evidence="3" id="KW-1185">Reference proteome</keyword>
<feature type="compositionally biased region" description="Basic and acidic residues" evidence="1">
    <location>
        <begin position="523"/>
        <end position="549"/>
    </location>
</feature>
<accession>A0A1Q9CEJ7</accession>
<dbReference type="OrthoDB" id="430042at2759"/>
<protein>
    <submittedName>
        <fullName evidence="2">Uncharacterized protein</fullName>
    </submittedName>
</protein>
<feature type="compositionally biased region" description="Pro residues" evidence="1">
    <location>
        <begin position="299"/>
        <end position="308"/>
    </location>
</feature>
<evidence type="ECO:0000313" key="3">
    <source>
        <dbReference type="Proteomes" id="UP000186817"/>
    </source>
</evidence>
<evidence type="ECO:0000313" key="2">
    <source>
        <dbReference type="EMBL" id="OLP81345.1"/>
    </source>
</evidence>
<sequence>MGLCQDGWPDGHADQPLADSQNRRERPIPSFINMGAAANRCCASERDRGQRGQEADRRVRFDGEDAQMTSSEKVQVLRRASRSDRASTAAASRPPDPAPGSQANTTNISMSQEHILHAGDWFDGGGQHYIVASADYLFARVCIEIRALSPKDSVRRRLPSPSTSLSARSLSTMPVNSGAYGIPRLEGLLNATKASTDSRTETASEESQKDLRTQGPRGTGGEAEENRRNSALRGILRPLCRRASHVGRRRCLSHLAKGTVFKKCPLVFHMMARALWLSRRHRRLRRRDVVGGIGVGPAPGGPRPPDPGGPQAGRQFYRLSTPPPDVGYCRRWMLIFDPRLPRPTQGYYGLAPALWALLSSQILWDMTPPSDTPMSLASYAFKVRKRAQTTAKEQTGMEQAEGLLLDQDMEGLDEADVIVMLLTLTVHQHAVAIYQVPGTNAAASAQAMTRTGNVTGVGDLNGPLAQAIRWVGGVLHIGKVVTAGHYHAFYFPENDEDLWCNHFVHDDGQCKQEKSKNGGKAEATMEGKRSERGTDASEQGDDSRARAEGWTRAPVDEVMQVLCEVGAGAWWGMGAQAEARTSAARQKGARLLKAGIKTGEVSKLVDAKEAEEAAKTGATTATGEEENLYEFCESNVPDEKLSKFTNATGASMTELIWLTTVAKDVLSMSAQLLEGQVPCPPAKLAAALQKAEGGSLGLLDDAELRKDFAKALESPDTGFREITAECGPVLLDIFTKVVQDHLQRIRSKSKQWVAKLPTGVVSYNAVLQACKDGLPEVLRRDWVLWHSVGSDHYPKDVPALPAEVVNERIALLACAGDTPLADFAVRSHVLENLDKYQSWEASMRASQPKEPSSGVKLPFDAATTKQVTLRRALGQAFPIQVATAVAEAQGDYKEVLKSMTAKARASAVLPKYVAPKDTDKDPNKKRKVGPATAGGALSALHKSTESQEYRWHLLAYGLHHQTTLGSASASRGSQSGKMKEPSAAPKCASSQDRPTGFAGVWTPTGSTAPPGHTAYSWHHQASGMQEGFATIWAAKGSECPPGHTPYSWEKAMSPA</sequence>
<feature type="region of interest" description="Disordered" evidence="1">
    <location>
        <begin position="509"/>
        <end position="551"/>
    </location>
</feature>
<feature type="compositionally biased region" description="Basic and acidic residues" evidence="1">
    <location>
        <begin position="196"/>
        <end position="212"/>
    </location>
</feature>
<feature type="compositionally biased region" description="Low complexity" evidence="1">
    <location>
        <begin position="965"/>
        <end position="976"/>
    </location>
</feature>
<gene>
    <name evidence="2" type="ORF">AK812_SmicGene38123</name>
</gene>
<feature type="region of interest" description="Disordered" evidence="1">
    <location>
        <begin position="965"/>
        <end position="994"/>
    </location>
</feature>
<feature type="region of interest" description="Disordered" evidence="1">
    <location>
        <begin position="291"/>
        <end position="314"/>
    </location>
</feature>
<reference evidence="2 3" key="1">
    <citation type="submission" date="2016-02" db="EMBL/GenBank/DDBJ databases">
        <title>Genome analysis of coral dinoflagellate symbionts highlights evolutionary adaptations to a symbiotic lifestyle.</title>
        <authorList>
            <person name="Aranda M."/>
            <person name="Li Y."/>
            <person name="Liew Y.J."/>
            <person name="Baumgarten S."/>
            <person name="Simakov O."/>
            <person name="Wilson M."/>
            <person name="Piel J."/>
            <person name="Ashoor H."/>
            <person name="Bougouffa S."/>
            <person name="Bajic V.B."/>
            <person name="Ryu T."/>
            <person name="Ravasi T."/>
            <person name="Bayer T."/>
            <person name="Micklem G."/>
            <person name="Kim H."/>
            <person name="Bhak J."/>
            <person name="Lajeunesse T.C."/>
            <person name="Voolstra C.R."/>
        </authorList>
    </citation>
    <scope>NUCLEOTIDE SEQUENCE [LARGE SCALE GENOMIC DNA]</scope>
    <source>
        <strain evidence="2 3">CCMP2467</strain>
    </source>
</reference>
<comment type="caution">
    <text evidence="2">The sequence shown here is derived from an EMBL/GenBank/DDBJ whole genome shotgun (WGS) entry which is preliminary data.</text>
</comment>